<dbReference type="HOGENOM" id="CLU_1178616_0_0_4"/>
<keyword evidence="2 4" id="KW-0808">Transferase</keyword>
<dbReference type="RefSeq" id="WP_156117524.1">
    <property type="nucleotide sequence ID" value="NZ_CP009962.1"/>
</dbReference>
<reference evidence="5" key="1">
    <citation type="journal article" date="2014" name="Soil Biol. Biochem.">
        <title>Structure and function of bacterial communities in ageing soils: Insights from the Mendocino ecological staircase.</title>
        <authorList>
            <person name="Uroz S."/>
            <person name="Tech J.J."/>
            <person name="Sawaya N.A."/>
            <person name="Frey-Klett P."/>
            <person name="Leveau J.H.J."/>
        </authorList>
    </citation>
    <scope>NUCLEOTIDE SEQUENCE [LARGE SCALE GENOMIC DNA]</scope>
    <source>
        <strain evidence="5">Cal35</strain>
    </source>
</reference>
<dbReference type="PANTHER" id="PTHR12215">
    <property type="entry name" value="PHOSPHOPANTETHEINE TRANSFERASE"/>
    <property type="match status" value="1"/>
</dbReference>
<evidence type="ECO:0000256" key="1">
    <source>
        <dbReference type="ARBA" id="ARBA00010990"/>
    </source>
</evidence>
<dbReference type="GO" id="GO:0008897">
    <property type="term" value="F:holo-[acyl-carrier-protein] synthase activity"/>
    <property type="evidence" value="ECO:0007669"/>
    <property type="project" value="InterPro"/>
</dbReference>
<gene>
    <name evidence="4" type="ORF">LT85_2717</name>
</gene>
<dbReference type="EMBL" id="CP009962">
    <property type="protein sequence ID" value="AIY41875.1"/>
    <property type="molecule type" value="Genomic_DNA"/>
</dbReference>
<dbReference type="AlphaFoldDB" id="A0A0A1FDL2"/>
<comment type="similarity">
    <text evidence="1">Belongs to the P-Pant transferase superfamily. Gsp/Sfp/HetI/AcpT family.</text>
</comment>
<dbReference type="Gene3D" id="3.90.470.20">
    <property type="entry name" value="4'-phosphopantetheinyl transferase domain"/>
    <property type="match status" value="1"/>
</dbReference>
<protein>
    <submittedName>
        <fullName evidence="4">4'-phosphopantetheinyl transferase</fullName>
        <ecNumber evidence="4">2.7.8.-</ecNumber>
    </submittedName>
</protein>
<dbReference type="PANTHER" id="PTHR12215:SF10">
    <property type="entry name" value="L-AMINOADIPATE-SEMIALDEHYDE DEHYDROGENASE-PHOSPHOPANTETHEINYL TRANSFERASE"/>
    <property type="match status" value="1"/>
</dbReference>
<dbReference type="EC" id="2.7.8.-" evidence="4"/>
<dbReference type="Proteomes" id="UP000030302">
    <property type="component" value="Chromosome"/>
</dbReference>
<dbReference type="GO" id="GO:0005829">
    <property type="term" value="C:cytosol"/>
    <property type="evidence" value="ECO:0007669"/>
    <property type="project" value="TreeGrafter"/>
</dbReference>
<dbReference type="Pfam" id="PF01648">
    <property type="entry name" value="ACPS"/>
    <property type="match status" value="1"/>
</dbReference>
<keyword evidence="5" id="KW-1185">Reference proteome</keyword>
<dbReference type="InterPro" id="IPR008278">
    <property type="entry name" value="4-PPantetheinyl_Trfase_dom"/>
</dbReference>
<dbReference type="GO" id="GO:0000287">
    <property type="term" value="F:magnesium ion binding"/>
    <property type="evidence" value="ECO:0007669"/>
    <property type="project" value="InterPro"/>
</dbReference>
<evidence type="ECO:0000313" key="4">
    <source>
        <dbReference type="EMBL" id="AIY41875.1"/>
    </source>
</evidence>
<evidence type="ECO:0000259" key="3">
    <source>
        <dbReference type="Pfam" id="PF01648"/>
    </source>
</evidence>
<feature type="domain" description="4'-phosphopantetheinyl transferase" evidence="3">
    <location>
        <begin position="110"/>
        <end position="167"/>
    </location>
</feature>
<dbReference type="OrthoDB" id="9808281at2"/>
<dbReference type="STRING" id="279058.LT85_2717"/>
<dbReference type="GO" id="GO:0019878">
    <property type="term" value="P:lysine biosynthetic process via aminoadipic acid"/>
    <property type="evidence" value="ECO:0007669"/>
    <property type="project" value="TreeGrafter"/>
</dbReference>
<dbReference type="SUPFAM" id="SSF56214">
    <property type="entry name" value="4'-phosphopantetheinyl transferase"/>
    <property type="match status" value="2"/>
</dbReference>
<name>A0A0A1FDL2_9BURK</name>
<organism evidence="4 5">
    <name type="scientific">Collimonas arenae</name>
    <dbReference type="NCBI Taxonomy" id="279058"/>
    <lineage>
        <taxon>Bacteria</taxon>
        <taxon>Pseudomonadati</taxon>
        <taxon>Pseudomonadota</taxon>
        <taxon>Betaproteobacteria</taxon>
        <taxon>Burkholderiales</taxon>
        <taxon>Oxalobacteraceae</taxon>
        <taxon>Collimonas</taxon>
    </lineage>
</organism>
<dbReference type="InterPro" id="IPR050559">
    <property type="entry name" value="P-Pant_transferase_sf"/>
</dbReference>
<dbReference type="KEGG" id="care:LT85_2717"/>
<evidence type="ECO:0000256" key="2">
    <source>
        <dbReference type="ARBA" id="ARBA00022679"/>
    </source>
</evidence>
<dbReference type="InterPro" id="IPR037143">
    <property type="entry name" value="4-PPantetheinyl_Trfase_dom_sf"/>
</dbReference>
<proteinExistence type="inferred from homology"/>
<sequence>MRSAVIWLFDANTLDEVDCARFLVWLSEAELLRYRRFVRPLRQREFLLGRILLRSVVARLAGIAFEAVQVIECKGRAPQVRLPDGCPIRPHLSLSHSRGWIACAASVDTPLGVDIEAMDGERDVEAIGRNAFSAAESKWLSDCPPCDRVADFYTLWSSKEALYKLMSVDGADSAMPNLVVAGVRLRSGPGWHARSWSLPGFSLTLCSRERLTSIERIYLSRGDVIGLVGRQLFES</sequence>
<accession>A0A0A1FDL2</accession>
<evidence type="ECO:0000313" key="5">
    <source>
        <dbReference type="Proteomes" id="UP000030302"/>
    </source>
</evidence>